<dbReference type="EMBL" id="SJZB01000022">
    <property type="protein sequence ID" value="TCJ15784.1"/>
    <property type="molecule type" value="Genomic_DNA"/>
</dbReference>
<evidence type="ECO:0000256" key="3">
    <source>
        <dbReference type="ARBA" id="ARBA00023315"/>
    </source>
</evidence>
<protein>
    <submittedName>
        <fullName evidence="6">1-acyl-sn-glycerol-3-phosphate acyltransferase</fullName>
    </submittedName>
</protein>
<dbReference type="GO" id="GO:0006654">
    <property type="term" value="P:phosphatidic acid biosynthetic process"/>
    <property type="evidence" value="ECO:0007669"/>
    <property type="project" value="TreeGrafter"/>
</dbReference>
<organism evidence="6 7">
    <name type="scientific">Parasulfuritortus cantonensis</name>
    <dbReference type="NCBI Taxonomy" id="2528202"/>
    <lineage>
        <taxon>Bacteria</taxon>
        <taxon>Pseudomonadati</taxon>
        <taxon>Pseudomonadota</taxon>
        <taxon>Betaproteobacteria</taxon>
        <taxon>Nitrosomonadales</taxon>
        <taxon>Thiobacillaceae</taxon>
        <taxon>Parasulfuritortus</taxon>
    </lineage>
</organism>
<evidence type="ECO:0000313" key="7">
    <source>
        <dbReference type="Proteomes" id="UP000295443"/>
    </source>
</evidence>
<evidence type="ECO:0000256" key="2">
    <source>
        <dbReference type="ARBA" id="ARBA00022679"/>
    </source>
</evidence>
<dbReference type="InterPro" id="IPR002123">
    <property type="entry name" value="Plipid/glycerol_acylTrfase"/>
</dbReference>
<evidence type="ECO:0000256" key="1">
    <source>
        <dbReference type="ARBA" id="ARBA00005189"/>
    </source>
</evidence>
<evidence type="ECO:0000313" key="6">
    <source>
        <dbReference type="EMBL" id="TCJ15784.1"/>
    </source>
</evidence>
<keyword evidence="4" id="KW-1133">Transmembrane helix</keyword>
<dbReference type="SMART" id="SM00563">
    <property type="entry name" value="PlsC"/>
    <property type="match status" value="1"/>
</dbReference>
<comment type="pathway">
    <text evidence="1">Lipid metabolism.</text>
</comment>
<proteinExistence type="predicted"/>
<dbReference type="SUPFAM" id="SSF69593">
    <property type="entry name" value="Glycerol-3-phosphate (1)-acyltransferase"/>
    <property type="match status" value="1"/>
</dbReference>
<accession>A0A4R1BFA1</accession>
<comment type="caution">
    <text evidence="6">The sequence shown here is derived from an EMBL/GenBank/DDBJ whole genome shotgun (WGS) entry which is preliminary data.</text>
</comment>
<feature type="transmembrane region" description="Helical" evidence="4">
    <location>
        <begin position="20"/>
        <end position="48"/>
    </location>
</feature>
<name>A0A4R1BFA1_9PROT</name>
<sequence length="260" mass="28746">MTGEERPAGLVSALRRAYEYVVYYGFLLVFALMCLGWSLLSLPLVLLLPGRMGRRVGRWVISFGFRTYLNLLEWSGIVKCDLAELDGLAEQGPLVIAANHPSLIDVVLIVSRLPDAVCIIKASLADQFIFGGSARLAGYIRNISGSKLILDASRELQAGSHLLVFPEGTRTVGGTLQPFKGGFALISKKAQAPVQTVLIEINHPFLSKGRPLFDKPEFPLVLRARLGERFMPPAQLRPYIAKLEHYFRDELAPGQMERPS</sequence>
<dbReference type="RefSeq" id="WP_131445558.1">
    <property type="nucleotide sequence ID" value="NZ_SJZB01000022.1"/>
</dbReference>
<keyword evidence="4" id="KW-0812">Transmembrane</keyword>
<keyword evidence="4" id="KW-0472">Membrane</keyword>
<reference evidence="6 7" key="1">
    <citation type="submission" date="2019-03" db="EMBL/GenBank/DDBJ databases">
        <title>Genome sequence of Thiobacillaceae bacterium LSR1, a sulfur-oxidizing bacterium isolated from freshwater sediment.</title>
        <authorList>
            <person name="Li S."/>
        </authorList>
    </citation>
    <scope>NUCLEOTIDE SEQUENCE [LARGE SCALE GENOMIC DNA]</scope>
    <source>
        <strain evidence="6 7">LSR1</strain>
    </source>
</reference>
<dbReference type="PANTHER" id="PTHR10434:SF66">
    <property type="entry name" value="PHOSPHOLIPID_GLYCEROL ACYLTRANSFERASE DOMAIN-CONTAINING PROTEIN"/>
    <property type="match status" value="1"/>
</dbReference>
<dbReference type="OrthoDB" id="9812274at2"/>
<dbReference type="AlphaFoldDB" id="A0A4R1BFA1"/>
<keyword evidence="3 6" id="KW-0012">Acyltransferase</keyword>
<dbReference type="Proteomes" id="UP000295443">
    <property type="component" value="Unassembled WGS sequence"/>
</dbReference>
<keyword evidence="7" id="KW-1185">Reference proteome</keyword>
<evidence type="ECO:0000256" key="4">
    <source>
        <dbReference type="SAM" id="Phobius"/>
    </source>
</evidence>
<dbReference type="CDD" id="cd07989">
    <property type="entry name" value="LPLAT_AGPAT-like"/>
    <property type="match status" value="1"/>
</dbReference>
<evidence type="ECO:0000259" key="5">
    <source>
        <dbReference type="SMART" id="SM00563"/>
    </source>
</evidence>
<gene>
    <name evidence="6" type="ORF">EZJ19_06080</name>
</gene>
<dbReference type="Pfam" id="PF01553">
    <property type="entry name" value="Acyltransferase"/>
    <property type="match status" value="1"/>
</dbReference>
<keyword evidence="2 6" id="KW-0808">Transferase</keyword>
<dbReference type="PANTHER" id="PTHR10434">
    <property type="entry name" value="1-ACYL-SN-GLYCEROL-3-PHOSPHATE ACYLTRANSFERASE"/>
    <property type="match status" value="1"/>
</dbReference>
<dbReference type="GO" id="GO:0003841">
    <property type="term" value="F:1-acylglycerol-3-phosphate O-acyltransferase activity"/>
    <property type="evidence" value="ECO:0007669"/>
    <property type="project" value="TreeGrafter"/>
</dbReference>
<feature type="domain" description="Phospholipid/glycerol acyltransferase" evidence="5">
    <location>
        <begin position="94"/>
        <end position="202"/>
    </location>
</feature>